<dbReference type="GO" id="GO:0016853">
    <property type="term" value="F:isomerase activity"/>
    <property type="evidence" value="ECO:0007669"/>
    <property type="project" value="UniProtKB-KW"/>
</dbReference>
<dbReference type="SUPFAM" id="SSF52096">
    <property type="entry name" value="ClpP/crotonase"/>
    <property type="match status" value="1"/>
</dbReference>
<dbReference type="InterPro" id="IPR001753">
    <property type="entry name" value="Enoyl-CoA_hydra/iso"/>
</dbReference>
<dbReference type="RefSeq" id="WP_144748342.1">
    <property type="nucleotide sequence ID" value="NZ_VMNW02000009.1"/>
</dbReference>
<proteinExistence type="predicted"/>
<dbReference type="PANTHER" id="PTHR11941">
    <property type="entry name" value="ENOYL-COA HYDRATASE-RELATED"/>
    <property type="match status" value="1"/>
</dbReference>
<comment type="caution">
    <text evidence="1">The sequence shown here is derived from an EMBL/GenBank/DDBJ whole genome shotgun (WGS) entry which is preliminary data.</text>
</comment>
<dbReference type="GO" id="GO:0006635">
    <property type="term" value="P:fatty acid beta-oxidation"/>
    <property type="evidence" value="ECO:0007669"/>
    <property type="project" value="TreeGrafter"/>
</dbReference>
<dbReference type="InterPro" id="IPR029045">
    <property type="entry name" value="ClpP/crotonase-like_dom_sf"/>
</dbReference>
<dbReference type="AlphaFoldDB" id="A0A5N0VC32"/>
<name>A0A5N0VC32_9PSEU</name>
<dbReference type="CDD" id="cd06558">
    <property type="entry name" value="crotonase-like"/>
    <property type="match status" value="1"/>
</dbReference>
<protein>
    <submittedName>
        <fullName evidence="1">Enoyl-CoA hydratase/isomerase family protein</fullName>
    </submittedName>
</protein>
<dbReference type="PANTHER" id="PTHR11941:SF54">
    <property type="entry name" value="ENOYL-COA HYDRATASE, MITOCHONDRIAL"/>
    <property type="match status" value="1"/>
</dbReference>
<reference evidence="1" key="1">
    <citation type="submission" date="2019-09" db="EMBL/GenBank/DDBJ databases">
        <authorList>
            <person name="Teo W.F.A."/>
            <person name="Duangmal K."/>
        </authorList>
    </citation>
    <scope>NUCLEOTIDE SEQUENCE [LARGE SCALE GENOMIC DNA]</scope>
    <source>
        <strain evidence="1">K81G1</strain>
    </source>
</reference>
<dbReference type="EMBL" id="VMNW02000009">
    <property type="protein sequence ID" value="KAA9163585.1"/>
    <property type="molecule type" value="Genomic_DNA"/>
</dbReference>
<gene>
    <name evidence="1" type="ORF">FPZ12_008725</name>
</gene>
<evidence type="ECO:0000313" key="1">
    <source>
        <dbReference type="EMBL" id="KAA9163585.1"/>
    </source>
</evidence>
<dbReference type="Pfam" id="PF00378">
    <property type="entry name" value="ECH_1"/>
    <property type="match status" value="1"/>
</dbReference>
<evidence type="ECO:0000313" key="2">
    <source>
        <dbReference type="Proteomes" id="UP000319769"/>
    </source>
</evidence>
<sequence>MTVRAELTAEAATIWLDRPEKLNALDLEMSGGIQRALDEFAEAGRPLVIRSAVPGTFVSGADLTELARRTRREALQRVNHRLFTAIEEYPWPSIAVVGGHALGGGCELALACDFRLSSESATWGLPEVRLGIIPSAGGLARLPRTVGVPAAKRLIMTGKRIGAAEAHAIGLVDEVTTDLDEALARLLGELGKASMTAVRYAKEAMSAPGDHRRSTDAALQALCFESDEARRRLGAAMRR</sequence>
<dbReference type="Gene3D" id="3.90.226.10">
    <property type="entry name" value="2-enoyl-CoA Hydratase, Chain A, domain 1"/>
    <property type="match status" value="1"/>
</dbReference>
<organism evidence="1 2">
    <name type="scientific">Amycolatopsis acidicola</name>
    <dbReference type="NCBI Taxonomy" id="2596893"/>
    <lineage>
        <taxon>Bacteria</taxon>
        <taxon>Bacillati</taxon>
        <taxon>Actinomycetota</taxon>
        <taxon>Actinomycetes</taxon>
        <taxon>Pseudonocardiales</taxon>
        <taxon>Pseudonocardiaceae</taxon>
        <taxon>Amycolatopsis</taxon>
    </lineage>
</organism>
<keyword evidence="2" id="KW-1185">Reference proteome</keyword>
<dbReference type="OrthoDB" id="9775794at2"/>
<dbReference type="Proteomes" id="UP000319769">
    <property type="component" value="Unassembled WGS sequence"/>
</dbReference>
<accession>A0A5N0VC32</accession>